<accession>A0A139BPT2</accession>
<proteinExistence type="predicted"/>
<reference evidence="1 2" key="1">
    <citation type="submission" date="2016-02" db="EMBL/GenBank/DDBJ databases">
        <authorList>
            <person name="Wen L."/>
            <person name="He K."/>
            <person name="Yang H."/>
        </authorList>
    </citation>
    <scope>NUCLEOTIDE SEQUENCE [LARGE SCALE GENOMIC DNA]</scope>
    <source>
        <strain evidence="1">ShG14-8</strain>
    </source>
</reference>
<gene>
    <name evidence="1" type="ORF">AWT59_2910</name>
</gene>
<organism evidence="1 2">
    <name type="scientific">Candidatus Gallionella acididurans</name>
    <dbReference type="NCBI Taxonomy" id="1796491"/>
    <lineage>
        <taxon>Bacteria</taxon>
        <taxon>Pseudomonadati</taxon>
        <taxon>Pseudomonadota</taxon>
        <taxon>Betaproteobacteria</taxon>
        <taxon>Nitrosomonadales</taxon>
        <taxon>Gallionellaceae</taxon>
        <taxon>Gallionella</taxon>
    </lineage>
</organism>
<protein>
    <submittedName>
        <fullName evidence="1">Uncharacterized protein</fullName>
    </submittedName>
</protein>
<dbReference type="Proteomes" id="UP000070578">
    <property type="component" value="Unassembled WGS sequence"/>
</dbReference>
<dbReference type="AlphaFoldDB" id="A0A139BPT2"/>
<dbReference type="EMBL" id="LSLI01000114">
    <property type="protein sequence ID" value="KXS30962.1"/>
    <property type="molecule type" value="Genomic_DNA"/>
</dbReference>
<reference evidence="1 2" key="2">
    <citation type="submission" date="2016-03" db="EMBL/GenBank/DDBJ databases">
        <title>New uncultured bacterium of the family Gallionellaceae from acid mine drainage: description and reconstruction of genome based on metagenomic analysis of microbial community.</title>
        <authorList>
            <person name="Kadnikov V."/>
            <person name="Ivasenko D."/>
            <person name="Beletsky A."/>
            <person name="Mardanov A."/>
            <person name="Danilova E."/>
            <person name="Pimenov N."/>
            <person name="Karnachuk O."/>
            <person name="Ravin N."/>
        </authorList>
    </citation>
    <scope>NUCLEOTIDE SEQUENCE [LARGE SCALE GENOMIC DNA]</scope>
    <source>
        <strain evidence="1">ShG14-8</strain>
    </source>
</reference>
<sequence>MLMLGMLMSFIIFWHCFSAYPFRPDGLCAYRRHKWAVVFKPIVEIAIMAIKISL</sequence>
<evidence type="ECO:0000313" key="2">
    <source>
        <dbReference type="Proteomes" id="UP000070578"/>
    </source>
</evidence>
<comment type="caution">
    <text evidence="1">The sequence shown here is derived from an EMBL/GenBank/DDBJ whole genome shotgun (WGS) entry which is preliminary data.</text>
</comment>
<evidence type="ECO:0000313" key="1">
    <source>
        <dbReference type="EMBL" id="KXS30962.1"/>
    </source>
</evidence>
<name>A0A139BPT2_9PROT</name>